<evidence type="ECO:0000313" key="2">
    <source>
        <dbReference type="Proteomes" id="UP000033123"/>
    </source>
</evidence>
<accession>A0A0E3PJB7</accession>
<dbReference type="Pfam" id="PF08735">
    <property type="entry name" value="DUF1786"/>
    <property type="match status" value="1"/>
</dbReference>
<dbReference type="EMBL" id="CP009508">
    <property type="protein sequence ID" value="AKB34754.1"/>
    <property type="molecule type" value="Genomic_DNA"/>
</dbReference>
<dbReference type="Proteomes" id="UP000033123">
    <property type="component" value="Chromosome"/>
</dbReference>
<sequence>MPAHILITYQPNAQVMHILAADIGTGTQDILLFDSAKEVENSLIMIMPAPTRVTAERVRRVTKAGKALVLTGTIMGGGPSAWAVRAHLKARLPVYATEDAALTIHDNLERVKAFGVRIVSKEEAKKLAGSGEALEVVMQDFDPCAASCALSNFEVRMPENYAVAVQDHGNAPDKSNRVYRFELLKELIENGGKLENFVFLPEEIPQAFTRMKAQADSLLKSTTVLKTRAVFMDTGPAAVFGALVDPAAVQPAIVVNIGNGHTLGALVNENRITAIFEHHSSLMDPEKLQDYIIRLADGVLGFEEVFDDGGHGAYIKEACGFEQVHSIMVTGPKREMLEKLQDLEIRQEISKKLHFAAPFGSMMLSGCFGLLAGFLEKYPEPSIKLINH</sequence>
<gene>
    <name evidence="1" type="ORF">MSSAC_0164</name>
</gene>
<dbReference type="PATRIC" id="fig|1434118.4.peg.221"/>
<proteinExistence type="predicted"/>
<protein>
    <submittedName>
        <fullName evidence="1">Uncharacterized protein conserved in archaea</fullName>
    </submittedName>
</protein>
<dbReference type="KEGG" id="msj:MSSAC_0164"/>
<dbReference type="InterPro" id="IPR014846">
    <property type="entry name" value="DUF1786_pyruvate_format-lyase"/>
</dbReference>
<dbReference type="STRING" id="1434118.MSSAC_0164"/>
<reference evidence="1 2" key="1">
    <citation type="submission" date="2014-07" db="EMBL/GenBank/DDBJ databases">
        <title>Methanogenic archaea and the global carbon cycle.</title>
        <authorList>
            <person name="Henriksen J.R."/>
            <person name="Luke J."/>
            <person name="Reinhart S."/>
            <person name="Benedict M.N."/>
            <person name="Youngblut N.D."/>
            <person name="Metcalf M.E."/>
            <person name="Whitaker R.J."/>
            <person name="Metcalf W.W."/>
        </authorList>
    </citation>
    <scope>NUCLEOTIDE SEQUENCE [LARGE SCALE GENOMIC DNA]</scope>
    <source>
        <strain evidence="1 2">C2J</strain>
    </source>
</reference>
<organism evidence="1 2">
    <name type="scientific">Methanosarcina siciliae C2J</name>
    <dbReference type="NCBI Taxonomy" id="1434118"/>
    <lineage>
        <taxon>Archaea</taxon>
        <taxon>Methanobacteriati</taxon>
        <taxon>Methanobacteriota</taxon>
        <taxon>Stenosarchaea group</taxon>
        <taxon>Methanomicrobia</taxon>
        <taxon>Methanosarcinales</taxon>
        <taxon>Methanosarcinaceae</taxon>
        <taxon>Methanosarcina</taxon>
    </lineage>
</organism>
<evidence type="ECO:0000313" key="1">
    <source>
        <dbReference type="EMBL" id="AKB34754.1"/>
    </source>
</evidence>
<dbReference type="AlphaFoldDB" id="A0A0E3PJB7"/>
<dbReference type="HOGENOM" id="CLU_803466_0_0_2"/>
<dbReference type="PIRSF" id="PIRSF029129">
    <property type="entry name" value="DUF1786_pyruvate_format-lyase"/>
    <property type="match status" value="1"/>
</dbReference>
<name>A0A0E3PJB7_9EURY</name>